<evidence type="ECO:0000313" key="3">
    <source>
        <dbReference type="EMBL" id="KAF9461690.1"/>
    </source>
</evidence>
<keyword evidence="4" id="KW-1185">Reference proteome</keyword>
<dbReference type="OrthoDB" id="3038990at2759"/>
<feature type="compositionally biased region" description="Basic and acidic residues" evidence="1">
    <location>
        <begin position="333"/>
        <end position="345"/>
    </location>
</feature>
<reference evidence="3" key="1">
    <citation type="submission" date="2020-11" db="EMBL/GenBank/DDBJ databases">
        <authorList>
            <consortium name="DOE Joint Genome Institute"/>
            <person name="Ahrendt S."/>
            <person name="Riley R."/>
            <person name="Andreopoulos W."/>
            <person name="Labutti K."/>
            <person name="Pangilinan J."/>
            <person name="Ruiz-Duenas F.J."/>
            <person name="Barrasa J.M."/>
            <person name="Sanchez-Garcia M."/>
            <person name="Camarero S."/>
            <person name="Miyauchi S."/>
            <person name="Serrano A."/>
            <person name="Linde D."/>
            <person name="Babiker R."/>
            <person name="Drula E."/>
            <person name="Ayuso-Fernandez I."/>
            <person name="Pacheco R."/>
            <person name="Padilla G."/>
            <person name="Ferreira P."/>
            <person name="Barriuso J."/>
            <person name="Kellner H."/>
            <person name="Castanera R."/>
            <person name="Alfaro M."/>
            <person name="Ramirez L."/>
            <person name="Pisabarro A.G."/>
            <person name="Kuo A."/>
            <person name="Tritt A."/>
            <person name="Lipzen A."/>
            <person name="He G."/>
            <person name="Yan M."/>
            <person name="Ng V."/>
            <person name="Cullen D."/>
            <person name="Martin F."/>
            <person name="Rosso M.-N."/>
            <person name="Henrissat B."/>
            <person name="Hibbett D."/>
            <person name="Martinez A.T."/>
            <person name="Grigoriev I.V."/>
        </authorList>
    </citation>
    <scope>NUCLEOTIDE SEQUENCE</scope>
    <source>
        <strain evidence="3">CBS 247.69</strain>
    </source>
</reference>
<protein>
    <submittedName>
        <fullName evidence="3">Uncharacterized protein</fullName>
    </submittedName>
</protein>
<name>A0A9P5Y5T1_9AGAR</name>
<feature type="transmembrane region" description="Helical" evidence="2">
    <location>
        <begin position="130"/>
        <end position="153"/>
    </location>
</feature>
<dbReference type="EMBL" id="MU150280">
    <property type="protein sequence ID" value="KAF9461690.1"/>
    <property type="molecule type" value="Genomic_DNA"/>
</dbReference>
<organism evidence="3 4">
    <name type="scientific">Collybia nuda</name>
    <dbReference type="NCBI Taxonomy" id="64659"/>
    <lineage>
        <taxon>Eukaryota</taxon>
        <taxon>Fungi</taxon>
        <taxon>Dikarya</taxon>
        <taxon>Basidiomycota</taxon>
        <taxon>Agaricomycotina</taxon>
        <taxon>Agaricomycetes</taxon>
        <taxon>Agaricomycetidae</taxon>
        <taxon>Agaricales</taxon>
        <taxon>Tricholomatineae</taxon>
        <taxon>Clitocybaceae</taxon>
        <taxon>Collybia</taxon>
    </lineage>
</organism>
<keyword evidence="2" id="KW-1133">Transmembrane helix</keyword>
<feature type="transmembrane region" description="Helical" evidence="2">
    <location>
        <begin position="26"/>
        <end position="49"/>
    </location>
</feature>
<evidence type="ECO:0000256" key="2">
    <source>
        <dbReference type="SAM" id="Phobius"/>
    </source>
</evidence>
<feature type="transmembrane region" description="Helical" evidence="2">
    <location>
        <begin position="69"/>
        <end position="91"/>
    </location>
</feature>
<feature type="transmembrane region" description="Helical" evidence="2">
    <location>
        <begin position="173"/>
        <end position="196"/>
    </location>
</feature>
<feature type="region of interest" description="Disordered" evidence="1">
    <location>
        <begin position="326"/>
        <end position="345"/>
    </location>
</feature>
<feature type="transmembrane region" description="Helical" evidence="2">
    <location>
        <begin position="97"/>
        <end position="118"/>
    </location>
</feature>
<comment type="caution">
    <text evidence="3">The sequence shown here is derived from an EMBL/GenBank/DDBJ whole genome shotgun (WGS) entry which is preliminary data.</text>
</comment>
<accession>A0A9P5Y5T1</accession>
<dbReference type="AlphaFoldDB" id="A0A9P5Y5T1"/>
<feature type="transmembrane region" description="Helical" evidence="2">
    <location>
        <begin position="254"/>
        <end position="275"/>
    </location>
</feature>
<gene>
    <name evidence="3" type="ORF">BDZ94DRAFT_797380</name>
</gene>
<sequence length="345" mass="38375">MANSSDIDPSQLPNPFTPLAFLPPELAYQTAVTTYIVVGTLGVLVWDVLTHLGADYKLLTRYRINIPTIFYFLSRWCTLLYSVMSVVFETSPVDCAVFSKATCVLYHPTVSTTALLFFFRVRALYNGNRYITAVFFVMWLAVLGASLTVIWTLEGTHIGNTNYCTYVGFRPYGSASNIAIAVFDTCVFVAISWRLLANAPPAGGRSGSRFGLFGRYLPRFSRALLEDGQQYYLVAMVCNLLVLIMTFVHGIPLIYRTIFLVPSVGLTNIMACRVFRNTKLGHRTEVDTDGISTMFRHTKNFTTPVFNIHPGGAGSTTGYITESGIHPSSLSHTDVESRENFPEKL</sequence>
<dbReference type="Proteomes" id="UP000807353">
    <property type="component" value="Unassembled WGS sequence"/>
</dbReference>
<evidence type="ECO:0000313" key="4">
    <source>
        <dbReference type="Proteomes" id="UP000807353"/>
    </source>
</evidence>
<feature type="transmembrane region" description="Helical" evidence="2">
    <location>
        <begin position="231"/>
        <end position="248"/>
    </location>
</feature>
<proteinExistence type="predicted"/>
<keyword evidence="2" id="KW-0812">Transmembrane</keyword>
<keyword evidence="2" id="KW-0472">Membrane</keyword>
<evidence type="ECO:0000256" key="1">
    <source>
        <dbReference type="SAM" id="MobiDB-lite"/>
    </source>
</evidence>